<name>A0ACB8HWX5_CITSI</name>
<dbReference type="EMBL" id="CM039178">
    <property type="protein sequence ID" value="KAH9679274.1"/>
    <property type="molecule type" value="Genomic_DNA"/>
</dbReference>
<accession>A0ACB8HWX5</accession>
<evidence type="ECO:0000313" key="2">
    <source>
        <dbReference type="Proteomes" id="UP000829398"/>
    </source>
</evidence>
<keyword evidence="2" id="KW-1185">Reference proteome</keyword>
<organism evidence="1 2">
    <name type="scientific">Citrus sinensis</name>
    <name type="common">Sweet orange</name>
    <name type="synonym">Citrus aurantium var. sinensis</name>
    <dbReference type="NCBI Taxonomy" id="2711"/>
    <lineage>
        <taxon>Eukaryota</taxon>
        <taxon>Viridiplantae</taxon>
        <taxon>Streptophyta</taxon>
        <taxon>Embryophyta</taxon>
        <taxon>Tracheophyta</taxon>
        <taxon>Spermatophyta</taxon>
        <taxon>Magnoliopsida</taxon>
        <taxon>eudicotyledons</taxon>
        <taxon>Gunneridae</taxon>
        <taxon>Pentapetalae</taxon>
        <taxon>rosids</taxon>
        <taxon>malvids</taxon>
        <taxon>Sapindales</taxon>
        <taxon>Rutaceae</taxon>
        <taxon>Aurantioideae</taxon>
        <taxon>Citrus</taxon>
    </lineage>
</organism>
<dbReference type="Proteomes" id="UP000829398">
    <property type="component" value="Chromosome 9"/>
</dbReference>
<protein>
    <submittedName>
        <fullName evidence="1">Agamous-like MADS-box protein AGL61</fullName>
    </submittedName>
</protein>
<proteinExistence type="predicted"/>
<sequence length="187" mass="21489">MAAKKTRGRQKIEMKKIENENDRMIAFSKRRSGIYKKASELATLTGAEIGIVVFSSSGKPFSFGYPSLEAVANRFLGLNQEHPNDNTRLLVEAHRRVRISELNQQHNELLRQLDEENAREKILKQNRKGKETQPHWWETPVIEINHQELLQMDAAVDDLHKTFLAKLNEKTAAASSSMAPPMYFHHK</sequence>
<comment type="caution">
    <text evidence="1">The sequence shown here is derived from an EMBL/GenBank/DDBJ whole genome shotgun (WGS) entry which is preliminary data.</text>
</comment>
<reference evidence="2" key="1">
    <citation type="journal article" date="2023" name="Hortic. Res.">
        <title>A chromosome-level phased genome enabling allele-level studies in sweet orange: a case study on citrus Huanglongbing tolerance.</title>
        <authorList>
            <person name="Wu B."/>
            <person name="Yu Q."/>
            <person name="Deng Z."/>
            <person name="Duan Y."/>
            <person name="Luo F."/>
            <person name="Gmitter F. Jr."/>
        </authorList>
    </citation>
    <scope>NUCLEOTIDE SEQUENCE [LARGE SCALE GENOMIC DNA]</scope>
    <source>
        <strain evidence="2">cv. Valencia</strain>
    </source>
</reference>
<gene>
    <name evidence="1" type="ORF">KPL71_026062</name>
</gene>
<evidence type="ECO:0000313" key="1">
    <source>
        <dbReference type="EMBL" id="KAH9679274.1"/>
    </source>
</evidence>